<evidence type="ECO:0000256" key="1">
    <source>
        <dbReference type="SAM" id="Coils"/>
    </source>
</evidence>
<evidence type="ECO:0000313" key="4">
    <source>
        <dbReference type="Proteomes" id="UP000012174"/>
    </source>
</evidence>
<accession>M7SZL2</accession>
<dbReference type="OrthoDB" id="4203839at2759"/>
<dbReference type="Proteomes" id="UP000012174">
    <property type="component" value="Unassembled WGS sequence"/>
</dbReference>
<dbReference type="KEGG" id="ela:UCREL1_875"/>
<feature type="region of interest" description="Disordered" evidence="2">
    <location>
        <begin position="219"/>
        <end position="333"/>
    </location>
</feature>
<dbReference type="AlphaFoldDB" id="M7SZL2"/>
<keyword evidence="4" id="KW-1185">Reference proteome</keyword>
<keyword evidence="1" id="KW-0175">Coiled coil</keyword>
<protein>
    <submittedName>
        <fullName evidence="3">Uncharacterized protein</fullName>
    </submittedName>
</protein>
<feature type="compositionally biased region" description="Basic and acidic residues" evidence="2">
    <location>
        <begin position="250"/>
        <end position="270"/>
    </location>
</feature>
<dbReference type="eggNOG" id="ENOG502T05Z">
    <property type="taxonomic scope" value="Eukaryota"/>
</dbReference>
<sequence>MVGTCIISISIFPQILGANHGPAVLFLAPSLQDGSQTAADMALLLGQWIQQLDHILGSITKMRQYIDVSHGVIVDVGKKHHGMCNEISHMVNNWGRNILNQRNQATQARRIDLEKIKNASLNEDKVKAERDKLKGELSLSTQHEKLLEERIEFYKERVDGLKEKADSLSEESERFHEHHRALCKRYEDQDVQHHNTIRALEGEIQGLRHLNEKLSGKVVVSPSDGTETSDPFLPPSVPQSSASVEENDDVESRMTDDIVFKGKTPTRDTFRPNPKAPIWAPSVTSDGKKTEATPSRSAKKASGGVPLHRLPDEIESAHSGSSKASPAPTGNTERAEIVSPFPAAKQKTQPFFPGPAHEASNTAGGDNSNATYSGIVTKRPETGDPNRPEDWTAEDVRAAMSHLYEMARGVIVNKFRPGETNVPDEMLSTQEPNTWAYLNNLIYPGKPESAAHLKYLLSIMAYRPYVMERVLLDYTFKKMMSPGIFLGFTGEMDKHLAALQEQILNYTGANNRTSNRNRQRVIEEHARLIKAIAIHPRAKKFREDLVEYHSQMLLAIMRPMRNITVTDEMALKALRIFIKASYNMSMKIWSSNMTLHYYFPETGNKFSVATMDAKNGNILGGNPEHLQHSQYRISLVVGPTLTLRDDRETRFLKTFGIRKAEVLVMK</sequence>
<evidence type="ECO:0000313" key="3">
    <source>
        <dbReference type="EMBL" id="EMR72059.1"/>
    </source>
</evidence>
<dbReference type="OMA" id="EFSKVRC"/>
<evidence type="ECO:0000256" key="2">
    <source>
        <dbReference type="SAM" id="MobiDB-lite"/>
    </source>
</evidence>
<dbReference type="EMBL" id="KB705525">
    <property type="protein sequence ID" value="EMR72059.1"/>
    <property type="molecule type" value="Genomic_DNA"/>
</dbReference>
<feature type="compositionally biased region" description="Polar residues" evidence="2">
    <location>
        <begin position="318"/>
        <end position="332"/>
    </location>
</feature>
<name>M7SZL2_EUTLA</name>
<dbReference type="HOGENOM" id="CLU_412208_0_0_1"/>
<organism evidence="3 4">
    <name type="scientific">Eutypa lata (strain UCR-EL1)</name>
    <name type="common">Grapevine dieback disease fungus</name>
    <name type="synonym">Eutypa armeniacae</name>
    <dbReference type="NCBI Taxonomy" id="1287681"/>
    <lineage>
        <taxon>Eukaryota</taxon>
        <taxon>Fungi</taxon>
        <taxon>Dikarya</taxon>
        <taxon>Ascomycota</taxon>
        <taxon>Pezizomycotina</taxon>
        <taxon>Sordariomycetes</taxon>
        <taxon>Xylariomycetidae</taxon>
        <taxon>Xylariales</taxon>
        <taxon>Diatrypaceae</taxon>
        <taxon>Eutypa</taxon>
    </lineage>
</organism>
<proteinExistence type="predicted"/>
<feature type="coiled-coil region" evidence="1">
    <location>
        <begin position="111"/>
        <end position="171"/>
    </location>
</feature>
<reference evidence="4" key="1">
    <citation type="journal article" date="2013" name="Genome Announc.">
        <title>Draft genome sequence of the grapevine dieback fungus Eutypa lata UCR-EL1.</title>
        <authorList>
            <person name="Blanco-Ulate B."/>
            <person name="Rolshausen P.E."/>
            <person name="Cantu D."/>
        </authorList>
    </citation>
    <scope>NUCLEOTIDE SEQUENCE [LARGE SCALE GENOMIC DNA]</scope>
    <source>
        <strain evidence="4">UCR-EL1</strain>
    </source>
</reference>
<gene>
    <name evidence="3" type="ORF">UCREL1_875</name>
</gene>